<dbReference type="AlphaFoldDB" id="A0AAV2YYX7"/>
<dbReference type="EMBL" id="DAKRPA010000074">
    <property type="protein sequence ID" value="DAZ99902.1"/>
    <property type="molecule type" value="Genomic_DNA"/>
</dbReference>
<protein>
    <submittedName>
        <fullName evidence="1">Uncharacterized protein</fullName>
    </submittedName>
</protein>
<evidence type="ECO:0000313" key="2">
    <source>
        <dbReference type="Proteomes" id="UP001146120"/>
    </source>
</evidence>
<keyword evidence="2" id="KW-1185">Reference proteome</keyword>
<comment type="caution">
    <text evidence="1">The sequence shown here is derived from an EMBL/GenBank/DDBJ whole genome shotgun (WGS) entry which is preliminary data.</text>
</comment>
<gene>
    <name evidence="1" type="ORF">N0F65_011825</name>
</gene>
<accession>A0AAV2YYX7</accession>
<proteinExistence type="predicted"/>
<organism evidence="1 2">
    <name type="scientific">Lagenidium giganteum</name>
    <dbReference type="NCBI Taxonomy" id="4803"/>
    <lineage>
        <taxon>Eukaryota</taxon>
        <taxon>Sar</taxon>
        <taxon>Stramenopiles</taxon>
        <taxon>Oomycota</taxon>
        <taxon>Peronosporomycetes</taxon>
        <taxon>Pythiales</taxon>
        <taxon>Pythiaceae</taxon>
    </lineage>
</organism>
<name>A0AAV2YYX7_9STRA</name>
<sequence length="29" mass="3174">MPRKHSTSLHVATGTLLWCFAPTTTSTEV</sequence>
<reference evidence="1" key="1">
    <citation type="submission" date="2022-11" db="EMBL/GenBank/DDBJ databases">
        <authorList>
            <person name="Morgan W.R."/>
            <person name="Tartar A."/>
        </authorList>
    </citation>
    <scope>NUCLEOTIDE SEQUENCE</scope>
    <source>
        <strain evidence="1">ARSEF 373</strain>
    </source>
</reference>
<evidence type="ECO:0000313" key="1">
    <source>
        <dbReference type="EMBL" id="DAZ99902.1"/>
    </source>
</evidence>
<dbReference type="Proteomes" id="UP001146120">
    <property type="component" value="Unassembled WGS sequence"/>
</dbReference>
<reference evidence="1" key="2">
    <citation type="journal article" date="2023" name="Microbiol Resour">
        <title>Decontamination and Annotation of the Draft Genome Sequence of the Oomycete Lagenidium giganteum ARSEF 373.</title>
        <authorList>
            <person name="Morgan W.R."/>
            <person name="Tartar A."/>
        </authorList>
    </citation>
    <scope>NUCLEOTIDE SEQUENCE</scope>
    <source>
        <strain evidence="1">ARSEF 373</strain>
    </source>
</reference>